<name>L0KK74_MESAW</name>
<dbReference type="GO" id="GO:0003700">
    <property type="term" value="F:DNA-binding transcription factor activity"/>
    <property type="evidence" value="ECO:0007669"/>
    <property type="project" value="InterPro"/>
</dbReference>
<gene>
    <name evidence="6" type="ordered locus">Mesau_03063</name>
</gene>
<dbReference type="CDD" id="cd08422">
    <property type="entry name" value="PBP2_CrgA_like"/>
    <property type="match status" value="1"/>
</dbReference>
<evidence type="ECO:0000313" key="7">
    <source>
        <dbReference type="Proteomes" id="UP000010998"/>
    </source>
</evidence>
<evidence type="ECO:0000256" key="2">
    <source>
        <dbReference type="ARBA" id="ARBA00023015"/>
    </source>
</evidence>
<protein>
    <submittedName>
        <fullName evidence="6">Transcriptional regulator</fullName>
    </submittedName>
</protein>
<dbReference type="GeneID" id="90990447"/>
<dbReference type="KEGG" id="mam:Mesau_03063"/>
<dbReference type="PRINTS" id="PR00039">
    <property type="entry name" value="HTHLYSR"/>
</dbReference>
<dbReference type="InterPro" id="IPR058163">
    <property type="entry name" value="LysR-type_TF_proteobact-type"/>
</dbReference>
<reference evidence="7" key="1">
    <citation type="submission" date="2012-02" db="EMBL/GenBank/DDBJ databases">
        <title>Complete sequence of Mesorhizobium australicum WSM2073.</title>
        <authorList>
            <person name="Lucas S."/>
            <person name="Han J."/>
            <person name="Lapidus A."/>
            <person name="Cheng J.-F."/>
            <person name="Goodwin L."/>
            <person name="Pitluck S."/>
            <person name="Peters L."/>
            <person name="Gu W."/>
            <person name="Detter J.C."/>
            <person name="Han C."/>
            <person name="Tapia R."/>
            <person name="Land M."/>
            <person name="Hauser L."/>
            <person name="Kyrpides N."/>
            <person name="Ivanova N."/>
            <person name="Pagani I."/>
            <person name="Reeve W.G."/>
            <person name="Howieson J.G."/>
            <person name="Tiwari R.P."/>
            <person name="O'Hara G.W."/>
            <person name="Atkins C.A."/>
            <person name="Ronson C.W."/>
            <person name="Nandasena K.G."/>
            <person name="Woyke T."/>
        </authorList>
    </citation>
    <scope>NUCLEOTIDE SEQUENCE [LARGE SCALE GENOMIC DNA]</scope>
    <source>
        <strain evidence="7">LMG 24608 / HAMBI 3006 / WSM2073</strain>
    </source>
</reference>
<keyword evidence="4" id="KW-0804">Transcription</keyword>
<dbReference type="STRING" id="754035.Mesau_03063"/>
<evidence type="ECO:0000256" key="4">
    <source>
        <dbReference type="ARBA" id="ARBA00023163"/>
    </source>
</evidence>
<dbReference type="Proteomes" id="UP000010998">
    <property type="component" value="Chromosome"/>
</dbReference>
<dbReference type="eggNOG" id="COG0583">
    <property type="taxonomic scope" value="Bacteria"/>
</dbReference>
<dbReference type="Gene3D" id="3.40.190.290">
    <property type="match status" value="1"/>
</dbReference>
<evidence type="ECO:0000256" key="1">
    <source>
        <dbReference type="ARBA" id="ARBA00009437"/>
    </source>
</evidence>
<sequence length="325" mass="34893">MDVVSALRTFLRVAQTKSFSAAAIDLNLTQPAVSRQVSALESHLKTRLLHRTTSALALTAEGERMLPMALRVIEAVEALGEASGAEAAAISGKVRLSLPTPLGFFLSDRLAGLLERHPALQVELLLRDEPSDVVANAIDLEVRLGPVCDSSLICRRIGWTTAFLVASPAYIEGRDTPRTPQDIKDHSCICYSRGGDGRSWSFSSGAEEVVLRIEPRLVANNSMAVHRATLAGAGLAVLSHILAGSDIEAGRLVKLMPNFPPTRLPINVVYPSRRNIPLRVTTVLDFLVQAVRGDVLMASSAPVRTIPGPLTHTTASEGCYFFPCG</sequence>
<dbReference type="SUPFAM" id="SSF46785">
    <property type="entry name" value="Winged helix' DNA-binding domain"/>
    <property type="match status" value="1"/>
</dbReference>
<dbReference type="RefSeq" id="WP_015316864.1">
    <property type="nucleotide sequence ID" value="NC_019973.1"/>
</dbReference>
<dbReference type="InterPro" id="IPR036388">
    <property type="entry name" value="WH-like_DNA-bd_sf"/>
</dbReference>
<dbReference type="Pfam" id="PF00126">
    <property type="entry name" value="HTH_1"/>
    <property type="match status" value="1"/>
</dbReference>
<keyword evidence="7" id="KW-1185">Reference proteome</keyword>
<feature type="domain" description="HTH lysR-type" evidence="5">
    <location>
        <begin position="1"/>
        <end position="59"/>
    </location>
</feature>
<dbReference type="PANTHER" id="PTHR30537:SF5">
    <property type="entry name" value="HTH-TYPE TRANSCRIPTIONAL ACTIVATOR TTDR-RELATED"/>
    <property type="match status" value="1"/>
</dbReference>
<dbReference type="InterPro" id="IPR000847">
    <property type="entry name" value="LysR_HTH_N"/>
</dbReference>
<evidence type="ECO:0000256" key="3">
    <source>
        <dbReference type="ARBA" id="ARBA00023125"/>
    </source>
</evidence>
<dbReference type="Pfam" id="PF03466">
    <property type="entry name" value="LysR_substrate"/>
    <property type="match status" value="1"/>
</dbReference>
<proteinExistence type="inferred from homology"/>
<dbReference type="HOGENOM" id="CLU_039613_16_2_5"/>
<evidence type="ECO:0000313" key="6">
    <source>
        <dbReference type="EMBL" id="AGB45441.1"/>
    </source>
</evidence>
<dbReference type="Gene3D" id="1.10.10.10">
    <property type="entry name" value="Winged helix-like DNA-binding domain superfamily/Winged helix DNA-binding domain"/>
    <property type="match status" value="1"/>
</dbReference>
<dbReference type="InterPro" id="IPR036390">
    <property type="entry name" value="WH_DNA-bd_sf"/>
</dbReference>
<accession>L0KK74</accession>
<keyword evidence="2" id="KW-0805">Transcription regulation</keyword>
<dbReference type="AlphaFoldDB" id="L0KK74"/>
<dbReference type="EMBL" id="CP003358">
    <property type="protein sequence ID" value="AGB45441.1"/>
    <property type="molecule type" value="Genomic_DNA"/>
</dbReference>
<evidence type="ECO:0000259" key="5">
    <source>
        <dbReference type="PROSITE" id="PS50931"/>
    </source>
</evidence>
<dbReference type="FunFam" id="1.10.10.10:FF:000001">
    <property type="entry name" value="LysR family transcriptional regulator"/>
    <property type="match status" value="1"/>
</dbReference>
<dbReference type="PANTHER" id="PTHR30537">
    <property type="entry name" value="HTH-TYPE TRANSCRIPTIONAL REGULATOR"/>
    <property type="match status" value="1"/>
</dbReference>
<dbReference type="OrthoDB" id="9786526at2"/>
<dbReference type="InterPro" id="IPR005119">
    <property type="entry name" value="LysR_subst-bd"/>
</dbReference>
<dbReference type="GO" id="GO:0003677">
    <property type="term" value="F:DNA binding"/>
    <property type="evidence" value="ECO:0007669"/>
    <property type="project" value="UniProtKB-KW"/>
</dbReference>
<keyword evidence="3" id="KW-0238">DNA-binding</keyword>
<organism evidence="6 7">
    <name type="scientific">Mesorhizobium australicum (strain HAMBI 3006 / LMG 24608 / WSM2073)</name>
    <dbReference type="NCBI Taxonomy" id="754035"/>
    <lineage>
        <taxon>Bacteria</taxon>
        <taxon>Pseudomonadati</taxon>
        <taxon>Pseudomonadota</taxon>
        <taxon>Alphaproteobacteria</taxon>
        <taxon>Hyphomicrobiales</taxon>
        <taxon>Phyllobacteriaceae</taxon>
        <taxon>Mesorhizobium</taxon>
    </lineage>
</organism>
<comment type="similarity">
    <text evidence="1">Belongs to the LysR transcriptional regulatory family.</text>
</comment>
<dbReference type="SUPFAM" id="SSF53850">
    <property type="entry name" value="Periplasmic binding protein-like II"/>
    <property type="match status" value="1"/>
</dbReference>
<dbReference type="PROSITE" id="PS50931">
    <property type="entry name" value="HTH_LYSR"/>
    <property type="match status" value="1"/>
</dbReference>